<accession>A0ACA9M6T5</accession>
<feature type="non-terminal residue" evidence="1">
    <location>
        <position position="1"/>
    </location>
</feature>
<reference evidence="1" key="1">
    <citation type="submission" date="2021-06" db="EMBL/GenBank/DDBJ databases">
        <authorList>
            <person name="Kallberg Y."/>
            <person name="Tangrot J."/>
            <person name="Rosling A."/>
        </authorList>
    </citation>
    <scope>NUCLEOTIDE SEQUENCE</scope>
    <source>
        <strain evidence="1">AU212A</strain>
    </source>
</reference>
<dbReference type="EMBL" id="CAJVPM010010414">
    <property type="protein sequence ID" value="CAG8572773.1"/>
    <property type="molecule type" value="Genomic_DNA"/>
</dbReference>
<dbReference type="Proteomes" id="UP000789860">
    <property type="component" value="Unassembled WGS sequence"/>
</dbReference>
<proteinExistence type="predicted"/>
<sequence length="284" mass="33219">NGIYFSNDSANNDISTALAELNDIFFVEDSSSESELIILDNEIKSESDNDKSFNSSNKIYLNSFEYIDNPNNYIKDKAYDDLKLKLMAFQKDENMKKVTATNRKYLQFNYCFNNSLLVCCTIYEALVGVNHKYIDTIIQYLKEYSLDKHIHSNISKSPKNINRVEINYDIISMPVIFLRTSYSYASVYHDYIQAFKAEYPNEIHIIAESTFTKVWKTLILSLQFILLKSDLCETCEIIELDIQYANEYEKKIEITENYLAYLNRAKKEHDYYNANIKLVINDST</sequence>
<evidence type="ECO:0000313" key="2">
    <source>
        <dbReference type="Proteomes" id="UP000789860"/>
    </source>
</evidence>
<keyword evidence="2" id="KW-1185">Reference proteome</keyword>
<feature type="non-terminal residue" evidence="1">
    <location>
        <position position="284"/>
    </location>
</feature>
<protein>
    <submittedName>
        <fullName evidence="1">8733_t:CDS:1</fullName>
    </submittedName>
</protein>
<name>A0ACA9M6T5_9GLOM</name>
<organism evidence="1 2">
    <name type="scientific">Scutellospora calospora</name>
    <dbReference type="NCBI Taxonomy" id="85575"/>
    <lineage>
        <taxon>Eukaryota</taxon>
        <taxon>Fungi</taxon>
        <taxon>Fungi incertae sedis</taxon>
        <taxon>Mucoromycota</taxon>
        <taxon>Glomeromycotina</taxon>
        <taxon>Glomeromycetes</taxon>
        <taxon>Diversisporales</taxon>
        <taxon>Gigasporaceae</taxon>
        <taxon>Scutellospora</taxon>
    </lineage>
</organism>
<gene>
    <name evidence="1" type="ORF">SCALOS_LOCUS5906</name>
</gene>
<comment type="caution">
    <text evidence="1">The sequence shown here is derived from an EMBL/GenBank/DDBJ whole genome shotgun (WGS) entry which is preliminary data.</text>
</comment>
<evidence type="ECO:0000313" key="1">
    <source>
        <dbReference type="EMBL" id="CAG8572773.1"/>
    </source>
</evidence>